<organism evidence="2 3">
    <name type="scientific">Thalassovita litoralis</name>
    <dbReference type="NCBI Taxonomy" id="1010611"/>
    <lineage>
        <taxon>Bacteria</taxon>
        <taxon>Pseudomonadati</taxon>
        <taxon>Pseudomonadota</taxon>
        <taxon>Alphaproteobacteria</taxon>
        <taxon>Rhodobacterales</taxon>
        <taxon>Roseobacteraceae</taxon>
        <taxon>Thalassovita</taxon>
    </lineage>
</organism>
<evidence type="ECO:0000313" key="3">
    <source>
        <dbReference type="Proteomes" id="UP000316030"/>
    </source>
</evidence>
<proteinExistence type="predicted"/>
<keyword evidence="3" id="KW-1185">Reference proteome</keyword>
<keyword evidence="1" id="KW-0812">Transmembrane</keyword>
<name>A0A521CSP9_9RHOB</name>
<keyword evidence="1" id="KW-1133">Transmembrane helix</keyword>
<dbReference type="EMBL" id="FXTO01000007">
    <property type="protein sequence ID" value="SMO62452.1"/>
    <property type="molecule type" value="Genomic_DNA"/>
</dbReference>
<dbReference type="RefSeq" id="WP_142492898.1">
    <property type="nucleotide sequence ID" value="NZ_FXTO01000007.1"/>
</dbReference>
<protein>
    <submittedName>
        <fullName evidence="2">Uncharacterized protein</fullName>
    </submittedName>
</protein>
<accession>A0A521CSP9</accession>
<evidence type="ECO:0000313" key="2">
    <source>
        <dbReference type="EMBL" id="SMO62452.1"/>
    </source>
</evidence>
<feature type="transmembrane region" description="Helical" evidence="1">
    <location>
        <begin position="46"/>
        <end position="66"/>
    </location>
</feature>
<dbReference type="Proteomes" id="UP000316030">
    <property type="component" value="Unassembled WGS sequence"/>
</dbReference>
<dbReference type="AlphaFoldDB" id="A0A521CSP9"/>
<reference evidence="2 3" key="1">
    <citation type="submission" date="2017-05" db="EMBL/GenBank/DDBJ databases">
        <authorList>
            <person name="Varghese N."/>
            <person name="Submissions S."/>
        </authorList>
    </citation>
    <scope>NUCLEOTIDE SEQUENCE [LARGE SCALE GENOMIC DNA]</scope>
    <source>
        <strain evidence="2 3">DSM 29506</strain>
    </source>
</reference>
<feature type="transmembrane region" description="Helical" evidence="1">
    <location>
        <begin position="21"/>
        <end position="40"/>
    </location>
</feature>
<sequence length="155" mass="16904">MILWHQTLNDVQSEHPLYAMIAKGPVPALLGLGGAAWMVLYVQSVLSGVALGLALILLPVAITLLIDRARVRFEITETAALRHQGVIEQSLPFGTQVNYTLTRGPIRRALNLPGRLTLHSQTGIMRSWSLNWPIAATQMPALDAALTQALRGKHT</sequence>
<gene>
    <name evidence="2" type="ORF">SAMN06265173_107119</name>
</gene>
<keyword evidence="1" id="KW-0472">Membrane</keyword>
<dbReference type="OrthoDB" id="7864683at2"/>
<evidence type="ECO:0000256" key="1">
    <source>
        <dbReference type="SAM" id="Phobius"/>
    </source>
</evidence>